<feature type="region of interest" description="Disordered" evidence="1">
    <location>
        <begin position="1"/>
        <end position="44"/>
    </location>
</feature>
<dbReference type="STRING" id="1185766.SAMN05216224_10496"/>
<dbReference type="eggNOG" id="COG3144">
    <property type="taxonomic scope" value="Bacteria"/>
</dbReference>
<gene>
    <name evidence="3" type="ORF">DL1_17760</name>
</gene>
<dbReference type="InterPro" id="IPR038610">
    <property type="entry name" value="FliK-like_C_sf"/>
</dbReference>
<feature type="compositionally biased region" description="Polar residues" evidence="1">
    <location>
        <begin position="142"/>
        <end position="159"/>
    </location>
</feature>
<feature type="compositionally biased region" description="Low complexity" evidence="1">
    <location>
        <begin position="224"/>
        <end position="238"/>
    </location>
</feature>
<dbReference type="AlphaFoldDB" id="A0A074U727"/>
<sequence>MLATKDTDAKLPTSDEVAAQFLPEGDEETPLSELEEETETADPAMPDLAVASEAFQHRAEPASDRVLTSAAALETAMRGSSTLPIGTGDGGPNMHDLAPQIGTGAMTVPQKSDPAQSTGTAAEPEFVIGQPKPASDAAKEQPTVQLRSTAQIEQDSGNIIATRGAERAQTGTIADATLKAQAQEPAEPDAPPPRHAAPGTEPIRRAQQSTDLTPEIPDKQLPSAADTTSTARATKTATLEIRDISAPPEAGAPKREDHNAVQPLASATHRTQFSPVTPNASVQAAPRLVPPVAPANRDPEAQRSAALGSPTEISTAALPIAPPSTSAAANTQTPFFTANQPPPASGLIGVADQDALSAPIENDPAAELDIPREHSLQAPGGAALRHDAPQNSAITGAHAQLISRQVTTAIAQMPDRPVEIALSPEELGRVRLVLHAGDHGMVVTVQAERPETLDLMRRNIEMLADDMRDLGYSDVSFQFGDHPQNPRDETQATGFDAPGPEPEPDMSPRIIDATPIMPATGSTSLDLRF</sequence>
<dbReference type="CDD" id="cd17470">
    <property type="entry name" value="T3SS_Flik_C"/>
    <property type="match status" value="1"/>
</dbReference>
<dbReference type="EMBL" id="JHEH01000006">
    <property type="protein sequence ID" value="KEP70482.1"/>
    <property type="molecule type" value="Genomic_DNA"/>
</dbReference>
<evidence type="ECO:0000256" key="1">
    <source>
        <dbReference type="SAM" id="MobiDB-lite"/>
    </source>
</evidence>
<evidence type="ECO:0000313" key="4">
    <source>
        <dbReference type="Proteomes" id="UP000027725"/>
    </source>
</evidence>
<dbReference type="Proteomes" id="UP000027725">
    <property type="component" value="Unassembled WGS sequence"/>
</dbReference>
<protein>
    <recommendedName>
        <fullName evidence="2">Flagellar hook-length control protein-like C-terminal domain-containing protein</fullName>
    </recommendedName>
</protein>
<dbReference type="RefSeq" id="WP_038064311.1">
    <property type="nucleotide sequence ID" value="NZ_FOVB01000004.1"/>
</dbReference>
<feature type="domain" description="Flagellar hook-length control protein-like C-terminal" evidence="2">
    <location>
        <begin position="418"/>
        <end position="485"/>
    </location>
</feature>
<evidence type="ECO:0000259" key="2">
    <source>
        <dbReference type="Pfam" id="PF02120"/>
    </source>
</evidence>
<dbReference type="Pfam" id="PF02120">
    <property type="entry name" value="Flg_hook"/>
    <property type="match status" value="1"/>
</dbReference>
<keyword evidence="4" id="KW-1185">Reference proteome</keyword>
<dbReference type="Gene3D" id="3.30.750.140">
    <property type="match status" value="1"/>
</dbReference>
<evidence type="ECO:0000313" key="3">
    <source>
        <dbReference type="EMBL" id="KEP70482.1"/>
    </source>
</evidence>
<comment type="caution">
    <text evidence="3">The sequence shown here is derived from an EMBL/GenBank/DDBJ whole genome shotgun (WGS) entry which is preliminary data.</text>
</comment>
<reference evidence="3 4" key="1">
    <citation type="submission" date="2014-03" db="EMBL/GenBank/DDBJ databases">
        <title>The draft genome sequence of Thioclava dalianensis DLFJ1-1.</title>
        <authorList>
            <person name="Lai Q."/>
            <person name="Shao Z."/>
        </authorList>
    </citation>
    <scope>NUCLEOTIDE SEQUENCE [LARGE SCALE GENOMIC DNA]</scope>
    <source>
        <strain evidence="3 4">DLFJ1-1</strain>
    </source>
</reference>
<accession>A0A074U727</accession>
<proteinExistence type="predicted"/>
<feature type="region of interest" description="Disordered" evidence="1">
    <location>
        <begin position="476"/>
        <end position="529"/>
    </location>
</feature>
<dbReference type="InterPro" id="IPR021136">
    <property type="entry name" value="Flagellar_hook_control-like_C"/>
</dbReference>
<organism evidence="3 4">
    <name type="scientific">Thioclava dalianensis</name>
    <dbReference type="NCBI Taxonomy" id="1185766"/>
    <lineage>
        <taxon>Bacteria</taxon>
        <taxon>Pseudomonadati</taxon>
        <taxon>Pseudomonadota</taxon>
        <taxon>Alphaproteobacteria</taxon>
        <taxon>Rhodobacterales</taxon>
        <taxon>Paracoccaceae</taxon>
        <taxon>Thioclava</taxon>
    </lineage>
</organism>
<feature type="region of interest" description="Disordered" evidence="1">
    <location>
        <begin position="132"/>
        <end position="259"/>
    </location>
</feature>
<feature type="compositionally biased region" description="Polar residues" evidence="1">
    <location>
        <begin position="520"/>
        <end position="529"/>
    </location>
</feature>
<name>A0A074U727_9RHOB</name>
<feature type="compositionally biased region" description="Acidic residues" evidence="1">
    <location>
        <begin position="24"/>
        <end position="40"/>
    </location>
</feature>